<protein>
    <recommendedName>
        <fullName evidence="2">histidine kinase</fullName>
        <ecNumber evidence="2">2.7.13.3</ecNumber>
    </recommendedName>
</protein>
<keyword evidence="9" id="KW-1133">Transmembrane helix</keyword>
<dbReference type="SUPFAM" id="SSF55874">
    <property type="entry name" value="ATPase domain of HSP90 chaperone/DNA topoisomerase II/histidine kinase"/>
    <property type="match status" value="1"/>
</dbReference>
<evidence type="ECO:0000256" key="8">
    <source>
        <dbReference type="ARBA" id="ARBA00023012"/>
    </source>
</evidence>
<dbReference type="EMBL" id="QNRX01000026">
    <property type="protein sequence ID" value="RBP57940.1"/>
    <property type="molecule type" value="Genomic_DNA"/>
</dbReference>
<dbReference type="CDD" id="cd16917">
    <property type="entry name" value="HATPase_UhpB-NarQ-NarX-like"/>
    <property type="match status" value="1"/>
</dbReference>
<evidence type="ECO:0000313" key="11">
    <source>
        <dbReference type="EMBL" id="RBP57940.1"/>
    </source>
</evidence>
<evidence type="ECO:0000256" key="3">
    <source>
        <dbReference type="ARBA" id="ARBA00022553"/>
    </source>
</evidence>
<keyword evidence="5" id="KW-0547">Nucleotide-binding</keyword>
<dbReference type="GO" id="GO:0016020">
    <property type="term" value="C:membrane"/>
    <property type="evidence" value="ECO:0007669"/>
    <property type="project" value="InterPro"/>
</dbReference>
<evidence type="ECO:0000313" key="12">
    <source>
        <dbReference type="Proteomes" id="UP000253490"/>
    </source>
</evidence>
<accession>A0A366HWX4</accession>
<dbReference type="GO" id="GO:0005524">
    <property type="term" value="F:ATP binding"/>
    <property type="evidence" value="ECO:0007669"/>
    <property type="project" value="UniProtKB-KW"/>
</dbReference>
<dbReference type="Pfam" id="PF07730">
    <property type="entry name" value="HisKA_3"/>
    <property type="match status" value="1"/>
</dbReference>
<gene>
    <name evidence="11" type="ORF">DES36_12611</name>
</gene>
<keyword evidence="9" id="KW-0472">Membrane</keyword>
<dbReference type="PANTHER" id="PTHR24421:SF10">
    <property type="entry name" value="NITRATE_NITRITE SENSOR PROTEIN NARQ"/>
    <property type="match status" value="1"/>
</dbReference>
<dbReference type="GO" id="GO:0000155">
    <property type="term" value="F:phosphorelay sensor kinase activity"/>
    <property type="evidence" value="ECO:0007669"/>
    <property type="project" value="InterPro"/>
</dbReference>
<keyword evidence="12" id="KW-1185">Reference proteome</keyword>
<evidence type="ECO:0000256" key="1">
    <source>
        <dbReference type="ARBA" id="ARBA00000085"/>
    </source>
</evidence>
<dbReference type="Gene3D" id="3.30.565.10">
    <property type="entry name" value="Histidine kinase-like ATPase, C-terminal domain"/>
    <property type="match status" value="1"/>
</dbReference>
<feature type="transmembrane region" description="Helical" evidence="9">
    <location>
        <begin position="103"/>
        <end position="121"/>
    </location>
</feature>
<dbReference type="InterPro" id="IPR050482">
    <property type="entry name" value="Sensor_HK_TwoCompSys"/>
</dbReference>
<reference evidence="11 12" key="1">
    <citation type="submission" date="2018-06" db="EMBL/GenBank/DDBJ databases">
        <title>Genomic Encyclopedia of Type Strains, Phase IV (KMG-IV): sequencing the most valuable type-strain genomes for metagenomic binning, comparative biology and taxonomic classification.</title>
        <authorList>
            <person name="Goeker M."/>
        </authorList>
    </citation>
    <scope>NUCLEOTIDE SEQUENCE [LARGE SCALE GENOMIC DNA]</scope>
    <source>
        <strain evidence="11 12">DSM 22112</strain>
    </source>
</reference>
<keyword evidence="3" id="KW-0597">Phosphoprotein</keyword>
<keyword evidence="9" id="KW-0812">Transmembrane</keyword>
<evidence type="ECO:0000256" key="5">
    <source>
        <dbReference type="ARBA" id="ARBA00022741"/>
    </source>
</evidence>
<feature type="transmembrane region" description="Helical" evidence="9">
    <location>
        <begin position="25"/>
        <end position="43"/>
    </location>
</feature>
<evidence type="ECO:0000259" key="10">
    <source>
        <dbReference type="Pfam" id="PF07730"/>
    </source>
</evidence>
<comment type="catalytic activity">
    <reaction evidence="1">
        <text>ATP + protein L-histidine = ADP + protein N-phospho-L-histidine.</text>
        <dbReference type="EC" id="2.7.13.3"/>
    </reaction>
</comment>
<dbReference type="InterPro" id="IPR011712">
    <property type="entry name" value="Sig_transdc_His_kin_sub3_dim/P"/>
</dbReference>
<evidence type="ECO:0000256" key="2">
    <source>
        <dbReference type="ARBA" id="ARBA00012438"/>
    </source>
</evidence>
<dbReference type="PANTHER" id="PTHR24421">
    <property type="entry name" value="NITRATE/NITRITE SENSOR PROTEIN NARX-RELATED"/>
    <property type="match status" value="1"/>
</dbReference>
<evidence type="ECO:0000256" key="9">
    <source>
        <dbReference type="SAM" id="Phobius"/>
    </source>
</evidence>
<comment type="caution">
    <text evidence="11">The sequence shown here is derived from an EMBL/GenBank/DDBJ whole genome shotgun (WGS) entry which is preliminary data.</text>
</comment>
<evidence type="ECO:0000256" key="6">
    <source>
        <dbReference type="ARBA" id="ARBA00022777"/>
    </source>
</evidence>
<sequence>MLEILDKVILFLLCSTFYLHHYNTLYVLLPMILIIILSCFCTYFENRKLLRFGTFFYAILSTIHPHFLFYMPLQLYDIFLTQEQKYGLIYLFPLLFHPRDLPSGFYIWIIMFCLLSFTSKIKKDRILELSQEYYAYRDTAKELEISLEEKNRRLIQSQDDKIHLATLQERNRIAKEIHDNTGHLLSRSLLQIGALMTVTKDKVLLENLNLLKDSLSAGMDNIRSSIHNLHDESVDLYASIRTLVKEFTFCPITFDYHIKNAPTTQTKYFFLWTIKESLSNIIKHSNATKVSIVLMEHPIMYQLIITNNGNSISDANIYLSDGIGIRTMKERTHAFKGIFQISTEKGFRIFITIPIKNEEVVNNESSCD</sequence>
<name>A0A366HWX4_9FIRM</name>
<organism evidence="11 12">
    <name type="scientific">Alkalibaculum bacchi</name>
    <dbReference type="NCBI Taxonomy" id="645887"/>
    <lineage>
        <taxon>Bacteria</taxon>
        <taxon>Bacillati</taxon>
        <taxon>Bacillota</taxon>
        <taxon>Clostridia</taxon>
        <taxon>Eubacteriales</taxon>
        <taxon>Eubacteriaceae</taxon>
        <taxon>Alkalibaculum</taxon>
    </lineage>
</organism>
<evidence type="ECO:0000256" key="4">
    <source>
        <dbReference type="ARBA" id="ARBA00022679"/>
    </source>
</evidence>
<feature type="transmembrane region" description="Helical" evidence="9">
    <location>
        <begin position="55"/>
        <end position="73"/>
    </location>
</feature>
<dbReference type="EC" id="2.7.13.3" evidence="2"/>
<evidence type="ECO:0000256" key="7">
    <source>
        <dbReference type="ARBA" id="ARBA00022840"/>
    </source>
</evidence>
<feature type="domain" description="Signal transduction histidine kinase subgroup 3 dimerisation and phosphoacceptor" evidence="10">
    <location>
        <begin position="169"/>
        <end position="231"/>
    </location>
</feature>
<keyword evidence="7" id="KW-0067">ATP-binding</keyword>
<proteinExistence type="predicted"/>
<keyword evidence="6 11" id="KW-0418">Kinase</keyword>
<dbReference type="Proteomes" id="UP000253490">
    <property type="component" value="Unassembled WGS sequence"/>
</dbReference>
<dbReference type="Gene3D" id="1.20.5.1930">
    <property type="match status" value="1"/>
</dbReference>
<dbReference type="OrthoDB" id="9781904at2"/>
<keyword evidence="8" id="KW-0902">Two-component regulatory system</keyword>
<keyword evidence="4" id="KW-0808">Transferase</keyword>
<dbReference type="InterPro" id="IPR036890">
    <property type="entry name" value="HATPase_C_sf"/>
</dbReference>
<dbReference type="AlphaFoldDB" id="A0A366HWX4"/>
<dbReference type="GO" id="GO:0046983">
    <property type="term" value="F:protein dimerization activity"/>
    <property type="evidence" value="ECO:0007669"/>
    <property type="project" value="InterPro"/>
</dbReference>